<feature type="binding site" evidence="5">
    <location>
        <position position="150"/>
    </location>
    <ligand>
        <name>a divalent metal cation</name>
        <dbReference type="ChEBI" id="CHEBI:60240"/>
        <label>2</label>
    </ligand>
</feature>
<dbReference type="Gene3D" id="3.20.20.140">
    <property type="entry name" value="Metal-dependent hydrolases"/>
    <property type="match status" value="1"/>
</dbReference>
<dbReference type="InterPro" id="IPR032466">
    <property type="entry name" value="Metal_Hydrolase"/>
</dbReference>
<evidence type="ECO:0000256" key="3">
    <source>
        <dbReference type="ARBA" id="ARBA00022801"/>
    </source>
</evidence>
<dbReference type="PROSITE" id="PS01091">
    <property type="entry name" value="TATD_3"/>
    <property type="match status" value="1"/>
</dbReference>
<name>A0AAN9BFU8_9CAEN</name>
<dbReference type="CDD" id="cd01310">
    <property type="entry name" value="TatD_DNAse"/>
    <property type="match status" value="1"/>
</dbReference>
<reference evidence="6 7" key="1">
    <citation type="submission" date="2024-02" db="EMBL/GenBank/DDBJ databases">
        <title>Chromosome-scale genome assembly of the rough periwinkle Littorina saxatilis.</title>
        <authorList>
            <person name="De Jode A."/>
            <person name="Faria R."/>
            <person name="Formenti G."/>
            <person name="Sims Y."/>
            <person name="Smith T.P."/>
            <person name="Tracey A."/>
            <person name="Wood J.M.D."/>
            <person name="Zagrodzka Z.B."/>
            <person name="Johannesson K."/>
            <person name="Butlin R.K."/>
            <person name="Leder E.H."/>
        </authorList>
    </citation>
    <scope>NUCLEOTIDE SEQUENCE [LARGE SCALE GENOMIC DNA]</scope>
    <source>
        <strain evidence="6">Snail1</strain>
        <tissue evidence="6">Muscle</tissue>
    </source>
</reference>
<dbReference type="Proteomes" id="UP001374579">
    <property type="component" value="Unassembled WGS sequence"/>
</dbReference>
<feature type="binding site" evidence="5">
    <location>
        <position position="221"/>
    </location>
    <ligand>
        <name>a divalent metal cation</name>
        <dbReference type="ChEBI" id="CHEBI:60240"/>
        <label>1</label>
    </ligand>
</feature>
<comment type="similarity">
    <text evidence="1">Belongs to the metallo-dependent hydrolases superfamily. TatD-type hydrolase family.</text>
</comment>
<feature type="binding site" evidence="5">
    <location>
        <position position="173"/>
    </location>
    <ligand>
        <name>a divalent metal cation</name>
        <dbReference type="ChEBI" id="CHEBI:60240"/>
        <label>2</label>
    </ligand>
</feature>
<dbReference type="SUPFAM" id="SSF51556">
    <property type="entry name" value="Metallo-dependent hydrolases"/>
    <property type="match status" value="1"/>
</dbReference>
<evidence type="ECO:0000256" key="1">
    <source>
        <dbReference type="ARBA" id="ARBA00009275"/>
    </source>
</evidence>
<evidence type="ECO:0000256" key="4">
    <source>
        <dbReference type="ARBA" id="ARBA00093287"/>
    </source>
</evidence>
<sequence>MAASVLVDVHTHLTDEEFTQDIDDVISKAKEAGLAAVVAVSESAADFTKVLALADRYPDFVAPCLGLHPVQKVTEGGEGAFGERSVSVKEFEDAEHLLEEHSHRLTAIGEIGLDFTPRWCKTPEDKAAQREVLSRQVKLAQKHDLPINVHSRSAGQPTINLLKDLGASKVLLHAFDGRASVALSGVQCGYYFSVPPSICRSPQTQKLVSTLPLSHLVLETDSPALSPEKGVRNVPANVNISCEWIAQIKKVSVDEVREITTQNAIKLFPTLAKLVRR</sequence>
<dbReference type="PANTHER" id="PTHR46317:SF1">
    <property type="entry name" value="HYDROLASE, TATD FAMILY"/>
    <property type="match status" value="1"/>
</dbReference>
<feature type="binding site" evidence="5">
    <location>
        <position position="10"/>
    </location>
    <ligand>
        <name>a divalent metal cation</name>
        <dbReference type="ChEBI" id="CHEBI:60240"/>
        <label>1</label>
    </ligand>
</feature>
<evidence type="ECO:0000256" key="5">
    <source>
        <dbReference type="PIRSR" id="PIRSR005902-1"/>
    </source>
</evidence>
<comment type="caution">
    <text evidence="6">The sequence shown here is derived from an EMBL/GenBank/DDBJ whole genome shotgun (WGS) entry which is preliminary data.</text>
</comment>
<dbReference type="PANTHER" id="PTHR46317">
    <property type="entry name" value="HYDROLASE OF PHP SUPERFAMILY-RELATED PROTEIN"/>
    <property type="match status" value="1"/>
</dbReference>
<dbReference type="PIRSF" id="PIRSF005902">
    <property type="entry name" value="DNase_TatD"/>
    <property type="match status" value="1"/>
</dbReference>
<dbReference type="EMBL" id="JBAMIC010000008">
    <property type="protein sequence ID" value="KAK7105015.1"/>
    <property type="molecule type" value="Genomic_DNA"/>
</dbReference>
<keyword evidence="2 5" id="KW-0479">Metal-binding</keyword>
<dbReference type="InterPro" id="IPR001130">
    <property type="entry name" value="TatD-like"/>
</dbReference>
<dbReference type="AlphaFoldDB" id="A0AAN9BFU8"/>
<organism evidence="6 7">
    <name type="scientific">Littorina saxatilis</name>
    <dbReference type="NCBI Taxonomy" id="31220"/>
    <lineage>
        <taxon>Eukaryota</taxon>
        <taxon>Metazoa</taxon>
        <taxon>Spiralia</taxon>
        <taxon>Lophotrochozoa</taxon>
        <taxon>Mollusca</taxon>
        <taxon>Gastropoda</taxon>
        <taxon>Caenogastropoda</taxon>
        <taxon>Littorinimorpha</taxon>
        <taxon>Littorinoidea</taxon>
        <taxon>Littorinidae</taxon>
        <taxon>Littorina</taxon>
    </lineage>
</organism>
<evidence type="ECO:0000313" key="7">
    <source>
        <dbReference type="Proteomes" id="UP001374579"/>
    </source>
</evidence>
<protein>
    <submittedName>
        <fullName evidence="6">Uncharacterized protein</fullName>
    </submittedName>
</protein>
<dbReference type="GO" id="GO:0046872">
    <property type="term" value="F:metal ion binding"/>
    <property type="evidence" value="ECO:0007669"/>
    <property type="project" value="UniProtKB-KW"/>
</dbReference>
<dbReference type="GO" id="GO:0016788">
    <property type="term" value="F:hydrolase activity, acting on ester bonds"/>
    <property type="evidence" value="ECO:0007669"/>
    <property type="project" value="InterPro"/>
</dbReference>
<feature type="binding site" evidence="5">
    <location>
        <position position="12"/>
    </location>
    <ligand>
        <name>a divalent metal cation</name>
        <dbReference type="ChEBI" id="CHEBI:60240"/>
        <label>1</label>
    </ligand>
</feature>
<dbReference type="Pfam" id="PF01026">
    <property type="entry name" value="TatD_DNase"/>
    <property type="match status" value="1"/>
</dbReference>
<evidence type="ECO:0000313" key="6">
    <source>
        <dbReference type="EMBL" id="KAK7105015.1"/>
    </source>
</evidence>
<evidence type="ECO:0000256" key="2">
    <source>
        <dbReference type="ARBA" id="ARBA00022723"/>
    </source>
</evidence>
<proteinExistence type="inferred from homology"/>
<keyword evidence="7" id="KW-1185">Reference proteome</keyword>
<accession>A0AAN9BFU8</accession>
<keyword evidence="3" id="KW-0378">Hydrolase</keyword>
<dbReference type="InterPro" id="IPR018228">
    <property type="entry name" value="DNase_TatD-rel_CS"/>
</dbReference>
<comment type="function">
    <text evidence="4">Exhibits 3'-exonuclease activities and apurinic/apyrimidinic (AP) endonuclease (in vitro). Show preferential AP endonuclease activity on double-stranded DNA substrates and 3'- exonuclease activity on single-stranded DNA.</text>
</comment>
<gene>
    <name evidence="6" type="ORF">V1264_019640</name>
</gene>
<feature type="binding site" evidence="5">
    <location>
        <position position="110"/>
    </location>
    <ligand>
        <name>a divalent metal cation</name>
        <dbReference type="ChEBI" id="CHEBI:60240"/>
        <label>1</label>
    </ligand>
</feature>